<dbReference type="GeneID" id="80090990"/>
<evidence type="ECO:0000313" key="1">
    <source>
        <dbReference type="EMBL" id="RMB18504.1"/>
    </source>
</evidence>
<accession>A0A3M0DB06</accession>
<reference evidence="1 2" key="1">
    <citation type="journal article" date="2015" name="Stand. Genomic Sci.">
        <title>Genomic Encyclopedia of Bacterial and Archaeal Type Strains, Phase III: the genomes of soil and plant-associated and newly described type strains.</title>
        <authorList>
            <person name="Whitman W.B."/>
            <person name="Woyke T."/>
            <person name="Klenk H.P."/>
            <person name="Zhou Y."/>
            <person name="Lilburn T.G."/>
            <person name="Beck B.J."/>
            <person name="De Vos P."/>
            <person name="Vandamme P."/>
            <person name="Eisen J.A."/>
            <person name="Garrity G."/>
            <person name="Hugenholtz P."/>
            <person name="Kyrpides N.C."/>
        </authorList>
    </citation>
    <scope>NUCLEOTIDE SEQUENCE [LARGE SCALE GENOMIC DNA]</scope>
    <source>
        <strain evidence="1 2">CGMCC 1.10124</strain>
    </source>
</reference>
<gene>
    <name evidence="1" type="ORF">ATH50_1965</name>
</gene>
<dbReference type="AlphaFoldDB" id="A0A3M0DB06"/>
<sequence length="41" mass="4761">MKQEDMVLLREECSDGNDRACHTLERLCENGRDDACQYVLT</sequence>
<dbReference type="RefSeq" id="WP_277872146.1">
    <property type="nucleotide sequence ID" value="NZ_CP034145.1"/>
</dbReference>
<comment type="caution">
    <text evidence="1">The sequence shown here is derived from an EMBL/GenBank/DDBJ whole genome shotgun (WGS) entry which is preliminary data.</text>
</comment>
<name>A0A3M0DB06_9EURY</name>
<dbReference type="EMBL" id="REFS01000003">
    <property type="protein sequence ID" value="RMB18504.1"/>
    <property type="molecule type" value="Genomic_DNA"/>
</dbReference>
<protein>
    <submittedName>
        <fullName evidence="1">Uncharacterized protein</fullName>
    </submittedName>
</protein>
<evidence type="ECO:0000313" key="2">
    <source>
        <dbReference type="Proteomes" id="UP000277326"/>
    </source>
</evidence>
<dbReference type="Proteomes" id="UP000277326">
    <property type="component" value="Unassembled WGS sequence"/>
</dbReference>
<proteinExistence type="predicted"/>
<organism evidence="1 2">
    <name type="scientific">Haloplanus aerogenes</name>
    <dbReference type="NCBI Taxonomy" id="660522"/>
    <lineage>
        <taxon>Archaea</taxon>
        <taxon>Methanobacteriati</taxon>
        <taxon>Methanobacteriota</taxon>
        <taxon>Stenosarchaea group</taxon>
        <taxon>Halobacteria</taxon>
        <taxon>Halobacteriales</taxon>
        <taxon>Haloferacaceae</taxon>
        <taxon>Haloplanus</taxon>
    </lineage>
</organism>